<dbReference type="RefSeq" id="WP_139231195.1">
    <property type="nucleotide sequence ID" value="NZ_FOZS01000003.1"/>
</dbReference>
<dbReference type="Proteomes" id="UP000199199">
    <property type="component" value="Unassembled WGS sequence"/>
</dbReference>
<accession>A0A1I6TF92</accession>
<evidence type="ECO:0000313" key="2">
    <source>
        <dbReference type="Proteomes" id="UP000199199"/>
    </source>
</evidence>
<keyword evidence="2" id="KW-1185">Reference proteome</keyword>
<protein>
    <recommendedName>
        <fullName evidence="3">SnoaL-like domain-containing protein</fullName>
    </recommendedName>
</protein>
<gene>
    <name evidence="1" type="ORF">SAMN04488556_3062</name>
</gene>
<name>A0A1I6TF92_9EURY</name>
<evidence type="ECO:0008006" key="3">
    <source>
        <dbReference type="Google" id="ProtNLM"/>
    </source>
</evidence>
<reference evidence="2" key="1">
    <citation type="submission" date="2016-10" db="EMBL/GenBank/DDBJ databases">
        <authorList>
            <person name="Varghese N."/>
            <person name="Submissions S."/>
        </authorList>
    </citation>
    <scope>NUCLEOTIDE SEQUENCE [LARGE SCALE GENOMIC DNA]</scope>
    <source>
        <strain evidence="2">DSM 22427</strain>
    </source>
</reference>
<dbReference type="AlphaFoldDB" id="A0A1I6TF92"/>
<proteinExistence type="predicted"/>
<evidence type="ECO:0000313" key="1">
    <source>
        <dbReference type="EMBL" id="SFS87778.1"/>
    </source>
</evidence>
<organism evidence="1 2">
    <name type="scientific">Halostagnicola kamekurae</name>
    <dbReference type="NCBI Taxonomy" id="619731"/>
    <lineage>
        <taxon>Archaea</taxon>
        <taxon>Methanobacteriati</taxon>
        <taxon>Methanobacteriota</taxon>
        <taxon>Stenosarchaea group</taxon>
        <taxon>Halobacteria</taxon>
        <taxon>Halobacteriales</taxon>
        <taxon>Natrialbaceae</taxon>
        <taxon>Halostagnicola</taxon>
    </lineage>
</organism>
<dbReference type="EMBL" id="FOZS01000003">
    <property type="protein sequence ID" value="SFS87778.1"/>
    <property type="molecule type" value="Genomic_DNA"/>
</dbReference>
<sequence>MKLYLEQLDNHLGNIKRAAEAETDPHRSKILWNYVHHGAFETGKDWERIFDPEMIIDNPQYQIRDGNEVLRLDGTEDVKGFYKGLIDENLLFIDEGNHELFVNDNGLAEFATEIEIKTGQRILDEEDLDAWYYQDVEIDNPDATYVLKNRHAIFWPYTEDERLIGENIFQIAPTEIVKPDPEEVPTIAEVKDLVEKYYPENIDGDTPYAAD</sequence>
<dbReference type="OrthoDB" id="350128at2157"/>